<feature type="transmembrane region" description="Helical" evidence="7">
    <location>
        <begin position="44"/>
        <end position="68"/>
    </location>
</feature>
<dbReference type="Pfam" id="PF01757">
    <property type="entry name" value="Acyl_transf_3"/>
    <property type="match status" value="1"/>
</dbReference>
<dbReference type="PANTHER" id="PTHR40074:SF2">
    <property type="entry name" value="O-ACETYLTRANSFERASE WECH"/>
    <property type="match status" value="1"/>
</dbReference>
<proteinExistence type="inferred from homology"/>
<dbReference type="GO" id="GO:0016746">
    <property type="term" value="F:acyltransferase activity"/>
    <property type="evidence" value="ECO:0007669"/>
    <property type="project" value="UniProtKB-KW"/>
</dbReference>
<keyword evidence="6 7" id="KW-0472">Membrane</keyword>
<evidence type="ECO:0000256" key="5">
    <source>
        <dbReference type="ARBA" id="ARBA00022989"/>
    </source>
</evidence>
<protein>
    <submittedName>
        <fullName evidence="9">Acyltransferase</fullName>
        <ecNumber evidence="9">2.3.1.-</ecNumber>
    </submittedName>
</protein>
<dbReference type="InterPro" id="IPR002656">
    <property type="entry name" value="Acyl_transf_3_dom"/>
</dbReference>
<name>A0ABT9C8W5_9BACL</name>
<feature type="transmembrane region" description="Helical" evidence="7">
    <location>
        <begin position="270"/>
        <end position="289"/>
    </location>
</feature>
<feature type="transmembrane region" description="Helical" evidence="7">
    <location>
        <begin position="343"/>
        <end position="367"/>
    </location>
</feature>
<sequence>MPRKTRIQEIDLLRGLAFLAVVMQHAIAHYAAVPQAGLEDAVVMTMILTAAKFAVPVFIFITGLVLFYNYDGELHYGQFLVKRFKDIIVPYLLWSVVFYVFNHGPVWNITADLQQLGRKLFTGKTSFHLWYIVMIIQFYLLFPVVRRLIRFIVKRNTDKLNLIALIAAGLLYVGLTGWIGRIAGIMSGTGIPLLEPLFTIYADRNVLYFYFYFVLGAAAGLNLERWRSWIMKRQVYIFSAGLVLSLWLIYDVTRPFEGVSSGFNFNRMALLHPFMAVFCVVSVLVVYRLAMMLNKAASQRVLGVIRWLGLVSYGAYLIHPLMLRLAYVLDAAIYFNLNATLRMLISFLLCLLLSGAASWLLSVLPLGRYTAGLSLRRKKNKTVPGIKGPGIEAAK</sequence>
<evidence type="ECO:0000256" key="1">
    <source>
        <dbReference type="ARBA" id="ARBA00004651"/>
    </source>
</evidence>
<dbReference type="Proteomes" id="UP001240171">
    <property type="component" value="Unassembled WGS sequence"/>
</dbReference>
<dbReference type="EC" id="2.3.1.-" evidence="9"/>
<reference evidence="9 10" key="1">
    <citation type="submission" date="2023-07" db="EMBL/GenBank/DDBJ databases">
        <title>Paenibacillus sp. JX-17 nov. isolated from soil.</title>
        <authorList>
            <person name="Wan Y."/>
            <person name="Liu B."/>
        </authorList>
    </citation>
    <scope>NUCLEOTIDE SEQUENCE [LARGE SCALE GENOMIC DNA]</scope>
    <source>
        <strain evidence="9 10">JX-17</strain>
    </source>
</reference>
<feature type="transmembrane region" description="Helical" evidence="7">
    <location>
        <begin position="12"/>
        <end position="32"/>
    </location>
</feature>
<comment type="caution">
    <text evidence="9">The sequence shown here is derived from an EMBL/GenBank/DDBJ whole genome shotgun (WGS) entry which is preliminary data.</text>
</comment>
<evidence type="ECO:0000256" key="4">
    <source>
        <dbReference type="ARBA" id="ARBA00022692"/>
    </source>
</evidence>
<dbReference type="RefSeq" id="WP_305022910.1">
    <property type="nucleotide sequence ID" value="NZ_JAUQTB010000002.1"/>
</dbReference>
<keyword evidence="10" id="KW-1185">Reference proteome</keyword>
<evidence type="ECO:0000259" key="8">
    <source>
        <dbReference type="Pfam" id="PF01757"/>
    </source>
</evidence>
<evidence type="ECO:0000256" key="7">
    <source>
        <dbReference type="SAM" id="Phobius"/>
    </source>
</evidence>
<evidence type="ECO:0000256" key="6">
    <source>
        <dbReference type="ARBA" id="ARBA00023136"/>
    </source>
</evidence>
<feature type="domain" description="Acyltransferase 3" evidence="8">
    <location>
        <begin position="8"/>
        <end position="358"/>
    </location>
</feature>
<keyword evidence="9" id="KW-0012">Acyltransferase</keyword>
<gene>
    <name evidence="9" type="ORF">Q5741_04670</name>
</gene>
<evidence type="ECO:0000313" key="10">
    <source>
        <dbReference type="Proteomes" id="UP001240171"/>
    </source>
</evidence>
<feature type="transmembrane region" description="Helical" evidence="7">
    <location>
        <begin position="129"/>
        <end position="149"/>
    </location>
</feature>
<evidence type="ECO:0000256" key="2">
    <source>
        <dbReference type="ARBA" id="ARBA00007400"/>
    </source>
</evidence>
<feature type="transmembrane region" description="Helical" evidence="7">
    <location>
        <begin position="206"/>
        <end position="223"/>
    </location>
</feature>
<keyword evidence="5 7" id="KW-1133">Transmembrane helix</keyword>
<organism evidence="9 10">
    <name type="scientific">Paenibacillus lacisoli</name>
    <dbReference type="NCBI Taxonomy" id="3064525"/>
    <lineage>
        <taxon>Bacteria</taxon>
        <taxon>Bacillati</taxon>
        <taxon>Bacillota</taxon>
        <taxon>Bacilli</taxon>
        <taxon>Bacillales</taxon>
        <taxon>Paenibacillaceae</taxon>
        <taxon>Paenibacillus</taxon>
    </lineage>
</organism>
<evidence type="ECO:0000256" key="3">
    <source>
        <dbReference type="ARBA" id="ARBA00022475"/>
    </source>
</evidence>
<dbReference type="EMBL" id="JAUQTB010000002">
    <property type="protein sequence ID" value="MDO7905705.1"/>
    <property type="molecule type" value="Genomic_DNA"/>
</dbReference>
<accession>A0ABT9C8W5</accession>
<keyword evidence="4 7" id="KW-0812">Transmembrane</keyword>
<comment type="similarity">
    <text evidence="2">Belongs to the acyltransferase 3 family.</text>
</comment>
<feature type="transmembrane region" description="Helical" evidence="7">
    <location>
        <begin position="235"/>
        <end position="250"/>
    </location>
</feature>
<comment type="subcellular location">
    <subcellularLocation>
        <location evidence="1">Cell membrane</location>
        <topology evidence="1">Multi-pass membrane protein</topology>
    </subcellularLocation>
</comment>
<keyword evidence="9" id="KW-0808">Transferase</keyword>
<evidence type="ECO:0000313" key="9">
    <source>
        <dbReference type="EMBL" id="MDO7905705.1"/>
    </source>
</evidence>
<feature type="transmembrane region" description="Helical" evidence="7">
    <location>
        <begin position="301"/>
        <end position="323"/>
    </location>
</feature>
<feature type="transmembrane region" description="Helical" evidence="7">
    <location>
        <begin position="88"/>
        <end position="109"/>
    </location>
</feature>
<keyword evidence="3" id="KW-1003">Cell membrane</keyword>
<dbReference type="PANTHER" id="PTHR40074">
    <property type="entry name" value="O-ACETYLTRANSFERASE WECH"/>
    <property type="match status" value="1"/>
</dbReference>
<feature type="transmembrane region" description="Helical" evidence="7">
    <location>
        <begin position="161"/>
        <end position="186"/>
    </location>
</feature>